<dbReference type="GO" id="GO:0047617">
    <property type="term" value="F:fatty acyl-CoA hydrolase activity"/>
    <property type="evidence" value="ECO:0007669"/>
    <property type="project" value="TreeGrafter"/>
</dbReference>
<accession>A0A2S5KUZ6</accession>
<evidence type="ECO:0000313" key="3">
    <source>
        <dbReference type="EMBL" id="PPC78590.1"/>
    </source>
</evidence>
<evidence type="ECO:0000256" key="2">
    <source>
        <dbReference type="ARBA" id="ARBA00022801"/>
    </source>
</evidence>
<organism evidence="3 4">
    <name type="scientific">Proteobacteria bacterium 228</name>
    <dbReference type="NCBI Taxonomy" id="2083153"/>
    <lineage>
        <taxon>Bacteria</taxon>
        <taxon>Pseudomonadati</taxon>
        <taxon>Pseudomonadota</taxon>
    </lineage>
</organism>
<protein>
    <submittedName>
        <fullName evidence="3">Thioesterase</fullName>
    </submittedName>
</protein>
<evidence type="ECO:0000313" key="4">
    <source>
        <dbReference type="Proteomes" id="UP000238196"/>
    </source>
</evidence>
<dbReference type="CDD" id="cd00586">
    <property type="entry name" value="4HBT"/>
    <property type="match status" value="1"/>
</dbReference>
<dbReference type="PANTHER" id="PTHR31793">
    <property type="entry name" value="4-HYDROXYBENZOYL-COA THIOESTERASE FAMILY MEMBER"/>
    <property type="match status" value="1"/>
</dbReference>
<gene>
    <name evidence="3" type="ORF">C4K68_03515</name>
</gene>
<proteinExistence type="inferred from homology"/>
<keyword evidence="2" id="KW-0378">Hydrolase</keyword>
<dbReference type="InterPro" id="IPR050563">
    <property type="entry name" value="4-hydroxybenzoyl-CoA_TE"/>
</dbReference>
<comment type="caution">
    <text evidence="3">The sequence shown here is derived from an EMBL/GenBank/DDBJ whole genome shotgun (WGS) entry which is preliminary data.</text>
</comment>
<dbReference type="EMBL" id="PRLP01000012">
    <property type="protein sequence ID" value="PPC78590.1"/>
    <property type="molecule type" value="Genomic_DNA"/>
</dbReference>
<reference evidence="3 4" key="1">
    <citation type="submission" date="2018-02" db="EMBL/GenBank/DDBJ databases">
        <title>novel marine gammaproteobacteria from coastal saline agro ecosystem.</title>
        <authorList>
            <person name="Krishnan R."/>
            <person name="Ramesh Kumar N."/>
        </authorList>
    </citation>
    <scope>NUCLEOTIDE SEQUENCE [LARGE SCALE GENOMIC DNA]</scope>
    <source>
        <strain evidence="3 4">228</strain>
    </source>
</reference>
<dbReference type="Gene3D" id="3.10.129.10">
    <property type="entry name" value="Hotdog Thioesterase"/>
    <property type="match status" value="1"/>
</dbReference>
<sequence length="131" mass="15398">MFSKMIEPGFYDTDALGHINNTRLPVWFELARNDLFPLFTPDMDPKKWNLILARLEVDFIGELFFNQPVEVKTWIERIGNSSFVVLQEAWQGETLGARGRVTMVYYDWTQKKSVRITDDIRERLQLHMATA</sequence>
<dbReference type="AlphaFoldDB" id="A0A2S5KUZ6"/>
<dbReference type="SUPFAM" id="SSF54637">
    <property type="entry name" value="Thioesterase/thiol ester dehydrase-isomerase"/>
    <property type="match status" value="1"/>
</dbReference>
<name>A0A2S5KUZ6_9PROT</name>
<comment type="similarity">
    <text evidence="1">Belongs to the 4-hydroxybenzoyl-CoA thioesterase family.</text>
</comment>
<evidence type="ECO:0000256" key="1">
    <source>
        <dbReference type="ARBA" id="ARBA00005953"/>
    </source>
</evidence>
<dbReference type="OrthoDB" id="9799036at2"/>
<dbReference type="InterPro" id="IPR029069">
    <property type="entry name" value="HotDog_dom_sf"/>
</dbReference>
<dbReference type="PANTHER" id="PTHR31793:SF27">
    <property type="entry name" value="NOVEL THIOESTERASE SUPERFAMILY DOMAIN AND SAPOSIN A-TYPE DOMAIN CONTAINING PROTEIN (0610012H03RIK)"/>
    <property type="match status" value="1"/>
</dbReference>
<dbReference type="Pfam" id="PF13279">
    <property type="entry name" value="4HBT_2"/>
    <property type="match status" value="1"/>
</dbReference>
<dbReference type="Proteomes" id="UP000238196">
    <property type="component" value="Unassembled WGS sequence"/>
</dbReference>